<protein>
    <recommendedName>
        <fullName evidence="8">DDE Tnp4 domain-containing protein</fullName>
    </recommendedName>
</protein>
<evidence type="ECO:0000313" key="10">
    <source>
        <dbReference type="Proteomes" id="UP000261540"/>
    </source>
</evidence>
<evidence type="ECO:0000259" key="8">
    <source>
        <dbReference type="Pfam" id="PF13359"/>
    </source>
</evidence>
<comment type="subcellular location">
    <subcellularLocation>
        <location evidence="2">Nucleus</location>
    </subcellularLocation>
</comment>
<evidence type="ECO:0000256" key="3">
    <source>
        <dbReference type="ARBA" id="ARBA00006958"/>
    </source>
</evidence>
<keyword evidence="5" id="KW-0479">Metal-binding</keyword>
<reference evidence="9" key="2">
    <citation type="submission" date="2025-09" db="UniProtKB">
        <authorList>
            <consortium name="Ensembl"/>
        </authorList>
    </citation>
    <scope>IDENTIFICATION</scope>
</reference>
<dbReference type="GO" id="GO:0016787">
    <property type="term" value="F:hydrolase activity"/>
    <property type="evidence" value="ECO:0007669"/>
    <property type="project" value="UniProtKB-KW"/>
</dbReference>
<dbReference type="Ensembl" id="ENSPKIT00000039557.1">
    <property type="protein sequence ID" value="ENSPKIP00000015099.1"/>
    <property type="gene ID" value="ENSPKIG00000001926.1"/>
</dbReference>
<keyword evidence="10" id="KW-1185">Reference proteome</keyword>
<feature type="domain" description="DDE Tnp4" evidence="8">
    <location>
        <begin position="143"/>
        <end position="306"/>
    </location>
</feature>
<comment type="cofactor">
    <cofactor evidence="1">
        <name>a divalent metal cation</name>
        <dbReference type="ChEBI" id="CHEBI:60240"/>
    </cofactor>
</comment>
<evidence type="ECO:0000256" key="4">
    <source>
        <dbReference type="ARBA" id="ARBA00022722"/>
    </source>
</evidence>
<dbReference type="GO" id="GO:0046872">
    <property type="term" value="F:metal ion binding"/>
    <property type="evidence" value="ECO:0007669"/>
    <property type="project" value="UniProtKB-KW"/>
</dbReference>
<sequence>DIEEVLRLVLLNLIIRNLVNQLFEAQLHAIRRRRARLRLILNAERRWRVVSTETAWTLVIESCALRTLAIALWKLATNTELRLVPHLFGVGISTVWKCTHEFCRAANKVLLPELMPFPNIHKLAEMATFFEQRFRLPQCISAIDGKHIHIISPTDYHTEYFNWKGWHSIVLQGVVDGRGLFWHVSAGYPGSMHDARVLHVSELWDRVEQGLLFPNQTKNIAGQDVGFYVLGDAANPLQNWLLKPFPDTGSVTAEQRTHNFKISRTRCVVEKAFGRLKGRWRCLLKRNDCHVHFVKSMVLCCCILHNLCEMHGERYIDEWDPPVAPDQLPVVEPNREVDGAAVRVRNALMLRQVQIMNAVLQPS</sequence>
<dbReference type="GeneTree" id="ENSGT00940000163250"/>
<evidence type="ECO:0000313" key="9">
    <source>
        <dbReference type="Ensembl" id="ENSPKIP00000015099.1"/>
    </source>
</evidence>
<keyword evidence="4" id="KW-0540">Nuclease</keyword>
<organism evidence="9 10">
    <name type="scientific">Paramormyrops kingsleyae</name>
    <dbReference type="NCBI Taxonomy" id="1676925"/>
    <lineage>
        <taxon>Eukaryota</taxon>
        <taxon>Metazoa</taxon>
        <taxon>Chordata</taxon>
        <taxon>Craniata</taxon>
        <taxon>Vertebrata</taxon>
        <taxon>Euteleostomi</taxon>
        <taxon>Actinopterygii</taxon>
        <taxon>Neopterygii</taxon>
        <taxon>Teleostei</taxon>
        <taxon>Osteoglossocephala</taxon>
        <taxon>Osteoglossomorpha</taxon>
        <taxon>Osteoglossiformes</taxon>
        <taxon>Mormyridae</taxon>
        <taxon>Paramormyrops</taxon>
    </lineage>
</organism>
<evidence type="ECO:0000256" key="1">
    <source>
        <dbReference type="ARBA" id="ARBA00001968"/>
    </source>
</evidence>
<dbReference type="GO" id="GO:0004518">
    <property type="term" value="F:nuclease activity"/>
    <property type="evidence" value="ECO:0007669"/>
    <property type="project" value="UniProtKB-KW"/>
</dbReference>
<evidence type="ECO:0000256" key="2">
    <source>
        <dbReference type="ARBA" id="ARBA00004123"/>
    </source>
</evidence>
<dbReference type="AlphaFoldDB" id="A0A3B3R9Y3"/>
<dbReference type="InterPro" id="IPR045249">
    <property type="entry name" value="HARBI1-like"/>
</dbReference>
<dbReference type="Pfam" id="PF13359">
    <property type="entry name" value="DDE_Tnp_4"/>
    <property type="match status" value="1"/>
</dbReference>
<dbReference type="InterPro" id="IPR027806">
    <property type="entry name" value="HARBI1_dom"/>
</dbReference>
<reference evidence="9" key="1">
    <citation type="submission" date="2025-08" db="UniProtKB">
        <authorList>
            <consortium name="Ensembl"/>
        </authorList>
    </citation>
    <scope>IDENTIFICATION</scope>
</reference>
<evidence type="ECO:0000256" key="5">
    <source>
        <dbReference type="ARBA" id="ARBA00022723"/>
    </source>
</evidence>
<comment type="similarity">
    <text evidence="3">Belongs to the HARBI1 family.</text>
</comment>
<keyword evidence="7" id="KW-0539">Nucleus</keyword>
<evidence type="ECO:0000256" key="7">
    <source>
        <dbReference type="ARBA" id="ARBA00023242"/>
    </source>
</evidence>
<dbReference type="GO" id="GO:0005634">
    <property type="term" value="C:nucleus"/>
    <property type="evidence" value="ECO:0007669"/>
    <property type="project" value="UniProtKB-SubCell"/>
</dbReference>
<evidence type="ECO:0000256" key="6">
    <source>
        <dbReference type="ARBA" id="ARBA00022801"/>
    </source>
</evidence>
<dbReference type="PANTHER" id="PTHR22930">
    <property type="match status" value="1"/>
</dbReference>
<proteinExistence type="inferred from homology"/>
<dbReference type="PANTHER" id="PTHR22930:SF236">
    <property type="entry name" value="PROTEIN ALP1-LIKE-RELATED"/>
    <property type="match status" value="1"/>
</dbReference>
<dbReference type="Proteomes" id="UP000261540">
    <property type="component" value="Unplaced"/>
</dbReference>
<accession>A0A3B3R9Y3</accession>
<keyword evidence="6" id="KW-0378">Hydrolase</keyword>
<name>A0A3B3R9Y3_9TELE</name>